<dbReference type="CDD" id="cd03794">
    <property type="entry name" value="GT4_WbuB-like"/>
    <property type="match status" value="1"/>
</dbReference>
<dbReference type="InterPro" id="IPR001296">
    <property type="entry name" value="Glyco_trans_1"/>
</dbReference>
<evidence type="ECO:0000313" key="3">
    <source>
        <dbReference type="EMBL" id="VVM07969.1"/>
    </source>
</evidence>
<dbReference type="PANTHER" id="PTHR45947">
    <property type="entry name" value="SULFOQUINOVOSYL TRANSFERASE SQD2"/>
    <property type="match status" value="1"/>
</dbReference>
<dbReference type="NCBIfam" id="NF007640">
    <property type="entry name" value="PRK10307.1"/>
    <property type="match status" value="1"/>
</dbReference>
<evidence type="ECO:0000259" key="1">
    <source>
        <dbReference type="Pfam" id="PF00534"/>
    </source>
</evidence>
<evidence type="ECO:0000313" key="4">
    <source>
        <dbReference type="Proteomes" id="UP000334923"/>
    </source>
</evidence>
<gene>
    <name evidence="3" type="primary">kanE</name>
    <name evidence="3" type="ORF">MAMT_02022</name>
</gene>
<evidence type="ECO:0000259" key="2">
    <source>
        <dbReference type="Pfam" id="PF13579"/>
    </source>
</evidence>
<dbReference type="AlphaFoldDB" id="A0A5E6MPM0"/>
<organism evidence="3 4">
    <name type="scientific">Methylacidimicrobium tartarophylax</name>
    <dbReference type="NCBI Taxonomy" id="1041768"/>
    <lineage>
        <taxon>Bacteria</taxon>
        <taxon>Pseudomonadati</taxon>
        <taxon>Verrucomicrobiota</taxon>
        <taxon>Methylacidimicrobium</taxon>
    </lineage>
</organism>
<keyword evidence="4" id="KW-1185">Reference proteome</keyword>
<keyword evidence="3" id="KW-0328">Glycosyltransferase</keyword>
<dbReference type="Proteomes" id="UP000334923">
    <property type="component" value="Unassembled WGS sequence"/>
</dbReference>
<dbReference type="PANTHER" id="PTHR45947:SF3">
    <property type="entry name" value="SULFOQUINOVOSYL TRANSFERASE SQD2"/>
    <property type="match status" value="1"/>
</dbReference>
<feature type="domain" description="Glycosyltransferase subfamily 4-like N-terminal" evidence="2">
    <location>
        <begin position="15"/>
        <end position="200"/>
    </location>
</feature>
<dbReference type="Pfam" id="PF13579">
    <property type="entry name" value="Glyco_trans_4_4"/>
    <property type="match status" value="1"/>
</dbReference>
<dbReference type="OrthoDB" id="9811902at2"/>
<dbReference type="GO" id="GO:0016758">
    <property type="term" value="F:hexosyltransferase activity"/>
    <property type="evidence" value="ECO:0007669"/>
    <property type="project" value="TreeGrafter"/>
</dbReference>
<dbReference type="EMBL" id="CABFVA020000115">
    <property type="protein sequence ID" value="VVM07969.1"/>
    <property type="molecule type" value="Genomic_DNA"/>
</dbReference>
<accession>A0A5E6MPM0</accession>
<reference evidence="3 4" key="1">
    <citation type="submission" date="2019-09" db="EMBL/GenBank/DDBJ databases">
        <authorList>
            <person name="Cremers G."/>
        </authorList>
    </citation>
    <scope>NUCLEOTIDE SEQUENCE [LARGE SCALE GENOMIC DNA]</scope>
    <source>
        <strain evidence="3">4A</strain>
    </source>
</reference>
<dbReference type="Gene3D" id="3.40.50.2000">
    <property type="entry name" value="Glycogen Phosphorylase B"/>
    <property type="match status" value="2"/>
</dbReference>
<sequence length="414" mass="45648">MRILFLGINYWPEETGIAVFNTGRCEYLAGRGHEVTMVTGLPYYPQWKVAEEYRGKGFVSEERNRVRILRSPLYVPERVNAKKRILHEASFVASATLRAFGSRKPEVLWVVSPPLALGLAARLLSRLWGVPYLFHVADLQPDAARDLGMLRPGPFLSLLYRIEKAAYAGAGRVATLTGGMRRRILEKGFAPERVLLLPDWADPSLFAIPLESGRSTFREERGWQDRFLVVHSGNMGVKQGLEVVLEAARATAAHPEVLYLLVGDGAARPALEERARAMGLANLAFLPLLPREEFQRMLAAADLCLVTQKREVGDIVFPSKVMTLLAAGRPLVVSVSSGSEVARVAEEAGAGVSVPAEEGKALGEAVLNLWRDPERRRRMGIAGRNYAEARWSREAALSGMERALEELVSRKGAG</sequence>
<dbReference type="InterPro" id="IPR050194">
    <property type="entry name" value="Glycosyltransferase_grp1"/>
</dbReference>
<proteinExistence type="predicted"/>
<feature type="domain" description="Glycosyl transferase family 1" evidence="1">
    <location>
        <begin position="216"/>
        <end position="385"/>
    </location>
</feature>
<dbReference type="Pfam" id="PF00534">
    <property type="entry name" value="Glycos_transf_1"/>
    <property type="match status" value="1"/>
</dbReference>
<keyword evidence="3" id="KW-0808">Transferase</keyword>
<protein>
    <submittedName>
        <fullName evidence="3">Alpha-D-kanosaminyltransferase</fullName>
        <ecNumber evidence="3">2.4.1.301</ecNumber>
    </submittedName>
</protein>
<dbReference type="EC" id="2.4.1.301" evidence="3"/>
<dbReference type="RefSeq" id="WP_142660859.1">
    <property type="nucleotide sequence ID" value="NZ_CABFVA020000115.1"/>
</dbReference>
<dbReference type="SUPFAM" id="SSF53756">
    <property type="entry name" value="UDP-Glycosyltransferase/glycogen phosphorylase"/>
    <property type="match status" value="1"/>
</dbReference>
<dbReference type="InterPro" id="IPR028098">
    <property type="entry name" value="Glyco_trans_4-like_N"/>
</dbReference>
<name>A0A5E6MPM0_9BACT</name>